<evidence type="ECO:0000256" key="10">
    <source>
        <dbReference type="ARBA" id="ARBA00023242"/>
    </source>
</evidence>
<dbReference type="SUPFAM" id="SSF56219">
    <property type="entry name" value="DNase I-like"/>
    <property type="match status" value="1"/>
</dbReference>
<evidence type="ECO:0000313" key="12">
    <source>
        <dbReference type="EMBL" id="KAK8041656.1"/>
    </source>
</evidence>
<feature type="domain" description="Endonuclease/exonuclease/phosphatase" evidence="11">
    <location>
        <begin position="115"/>
        <end position="341"/>
    </location>
</feature>
<keyword evidence="6" id="KW-0227">DNA damage</keyword>
<keyword evidence="4" id="KW-0540">Nuclease</keyword>
<dbReference type="InterPro" id="IPR005135">
    <property type="entry name" value="Endo/exonuclease/phosphatase"/>
</dbReference>
<evidence type="ECO:0000256" key="8">
    <source>
        <dbReference type="ARBA" id="ARBA00022842"/>
    </source>
</evidence>
<keyword evidence="13" id="KW-1185">Reference proteome</keyword>
<organism evidence="12 13">
    <name type="scientific">Apiospora rasikravindrae</name>
    <dbReference type="NCBI Taxonomy" id="990691"/>
    <lineage>
        <taxon>Eukaryota</taxon>
        <taxon>Fungi</taxon>
        <taxon>Dikarya</taxon>
        <taxon>Ascomycota</taxon>
        <taxon>Pezizomycotina</taxon>
        <taxon>Sordariomycetes</taxon>
        <taxon>Xylariomycetidae</taxon>
        <taxon>Amphisphaeriales</taxon>
        <taxon>Apiosporaceae</taxon>
        <taxon>Apiospora</taxon>
    </lineage>
</organism>
<name>A0ABR1T4Z3_9PEZI</name>
<proteinExistence type="predicted"/>
<protein>
    <recommendedName>
        <fullName evidence="11">Endonuclease/exonuclease/phosphatase domain-containing protein</fullName>
    </recommendedName>
</protein>
<evidence type="ECO:0000313" key="13">
    <source>
        <dbReference type="Proteomes" id="UP001444661"/>
    </source>
</evidence>
<comment type="caution">
    <text evidence="12">The sequence shown here is derived from an EMBL/GenBank/DDBJ whole genome shotgun (WGS) entry which is preliminary data.</text>
</comment>
<evidence type="ECO:0000256" key="3">
    <source>
        <dbReference type="ARBA" id="ARBA00004322"/>
    </source>
</evidence>
<evidence type="ECO:0000256" key="1">
    <source>
        <dbReference type="ARBA" id="ARBA00001936"/>
    </source>
</evidence>
<gene>
    <name evidence="12" type="ORF">PG993_006179</name>
</gene>
<reference evidence="12 13" key="1">
    <citation type="submission" date="2023-01" db="EMBL/GenBank/DDBJ databases">
        <title>Analysis of 21 Apiospora genomes using comparative genomics revels a genus with tremendous synthesis potential of carbohydrate active enzymes and secondary metabolites.</title>
        <authorList>
            <person name="Sorensen T."/>
        </authorList>
    </citation>
    <scope>NUCLEOTIDE SEQUENCE [LARGE SCALE GENOMIC DNA]</scope>
    <source>
        <strain evidence="12 13">CBS 33761</strain>
    </source>
</reference>
<dbReference type="PANTHER" id="PTHR15822">
    <property type="entry name" value="TRAF AND TNF RECEPTOR-ASSOCIATED PROTEIN"/>
    <property type="match status" value="1"/>
</dbReference>
<dbReference type="Gene3D" id="3.60.10.10">
    <property type="entry name" value="Endonuclease/exonuclease/phosphatase"/>
    <property type="match status" value="1"/>
</dbReference>
<dbReference type="InterPro" id="IPR051547">
    <property type="entry name" value="TDP2-like"/>
</dbReference>
<dbReference type="EMBL" id="JAQQWK010000005">
    <property type="protein sequence ID" value="KAK8041656.1"/>
    <property type="molecule type" value="Genomic_DNA"/>
</dbReference>
<evidence type="ECO:0000256" key="4">
    <source>
        <dbReference type="ARBA" id="ARBA00022722"/>
    </source>
</evidence>
<keyword evidence="8" id="KW-0460">Magnesium</keyword>
<dbReference type="Pfam" id="PF03372">
    <property type="entry name" value="Exo_endo_phos"/>
    <property type="match status" value="1"/>
</dbReference>
<comment type="cofactor">
    <cofactor evidence="2">
        <name>Mg(2+)</name>
        <dbReference type="ChEBI" id="CHEBI:18420"/>
    </cofactor>
</comment>
<keyword evidence="5" id="KW-0479">Metal-binding</keyword>
<dbReference type="PANTHER" id="PTHR15822:SF4">
    <property type="entry name" value="TYROSYL-DNA PHOSPHODIESTERASE 2"/>
    <property type="match status" value="1"/>
</dbReference>
<evidence type="ECO:0000256" key="7">
    <source>
        <dbReference type="ARBA" id="ARBA00022801"/>
    </source>
</evidence>
<evidence type="ECO:0000256" key="5">
    <source>
        <dbReference type="ARBA" id="ARBA00022723"/>
    </source>
</evidence>
<dbReference type="CDD" id="cd09080">
    <property type="entry name" value="TDP2"/>
    <property type="match status" value="1"/>
</dbReference>
<evidence type="ECO:0000256" key="2">
    <source>
        <dbReference type="ARBA" id="ARBA00001946"/>
    </source>
</evidence>
<dbReference type="InterPro" id="IPR036691">
    <property type="entry name" value="Endo/exonu/phosph_ase_sf"/>
</dbReference>
<keyword evidence="7" id="KW-0378">Hydrolase</keyword>
<dbReference type="Proteomes" id="UP001444661">
    <property type="component" value="Unassembled WGS sequence"/>
</dbReference>
<comment type="subcellular location">
    <subcellularLocation>
        <location evidence="3">Nucleus</location>
        <location evidence="3">PML body</location>
    </subcellularLocation>
</comment>
<evidence type="ECO:0000256" key="6">
    <source>
        <dbReference type="ARBA" id="ARBA00022763"/>
    </source>
</evidence>
<accession>A0ABR1T4Z3</accession>
<sequence length="398" mass="45350">MVFYFGGDDALRLLRLETFGAGVELPAAEKEARNGLVRLGYEKPWVTDHLGIMAEFELQGHGQDRLVGAERPAPQPYYAFHHDTQKWESQAAATADQQGINDAQRPEITNLALFSWNIDFNLPFAKARMDAALETLRDLTSLESTTAVVIFLQECVKSDLETIAEKDWVRDRFYLTDLPTSAARNWRGSSYGTTTLVDRRMPLVSLFRVHYEQARMHRDALFSDVLVLPGKGGEGLRIRLCNTHLESLIRTPPFRPAQMDLVARYLKDKQVGAGIAAGDFNAIQAFDRTLHAVNRLRDAYLDMGGQEDTEEGYTWGQQARTHARRRYGYSRMDKVYYCTSSDSDSNDVLRLLRFERFGAGVELSATYEEERRQLVEEMGFERPWVTDHLGVMAEFELT</sequence>
<comment type="cofactor">
    <cofactor evidence="1">
        <name>Mn(2+)</name>
        <dbReference type="ChEBI" id="CHEBI:29035"/>
    </cofactor>
</comment>
<evidence type="ECO:0000259" key="11">
    <source>
        <dbReference type="Pfam" id="PF03372"/>
    </source>
</evidence>
<evidence type="ECO:0000256" key="9">
    <source>
        <dbReference type="ARBA" id="ARBA00023204"/>
    </source>
</evidence>
<keyword evidence="9" id="KW-0234">DNA repair</keyword>
<keyword evidence="10" id="KW-0539">Nucleus</keyword>